<accession>A0A8C0IP22</accession>
<sequence>MSYCVGLQYYCKLGATNQAAHIYYVSRHIQHDLIQCPLTSMEGFPLTSMVIDAPVCNVPSTRYMEYREYLDHVV</sequence>
<dbReference type="Proteomes" id="UP000694404">
    <property type="component" value="Unplaced"/>
</dbReference>
<dbReference type="Ensembl" id="ENSCABT00000011310.1">
    <property type="protein sequence ID" value="ENSCABP00000010325.1"/>
    <property type="gene ID" value="ENSCABG00000007750.1"/>
</dbReference>
<dbReference type="AlphaFoldDB" id="A0A8C0IP22"/>
<reference evidence="1" key="2">
    <citation type="submission" date="2025-09" db="UniProtKB">
        <authorList>
            <consortium name="Ensembl"/>
        </authorList>
    </citation>
    <scope>IDENTIFICATION</scope>
</reference>
<organism evidence="1 2">
    <name type="scientific">Chelonoidis abingdonii</name>
    <name type="common">Abingdon island giant tortoise</name>
    <name type="synonym">Testudo abingdonii</name>
    <dbReference type="NCBI Taxonomy" id="106734"/>
    <lineage>
        <taxon>Eukaryota</taxon>
        <taxon>Metazoa</taxon>
        <taxon>Chordata</taxon>
        <taxon>Craniata</taxon>
        <taxon>Vertebrata</taxon>
        <taxon>Euteleostomi</taxon>
        <taxon>Archelosauria</taxon>
        <taxon>Testudinata</taxon>
        <taxon>Testudines</taxon>
        <taxon>Cryptodira</taxon>
        <taxon>Durocryptodira</taxon>
        <taxon>Testudinoidea</taxon>
        <taxon>Testudinidae</taxon>
        <taxon>Chelonoidis</taxon>
    </lineage>
</organism>
<name>A0A8C0IP22_CHEAB</name>
<evidence type="ECO:0000313" key="1">
    <source>
        <dbReference type="Ensembl" id="ENSCABP00000010325.1"/>
    </source>
</evidence>
<proteinExistence type="predicted"/>
<keyword evidence="2" id="KW-1185">Reference proteome</keyword>
<evidence type="ECO:0000313" key="2">
    <source>
        <dbReference type="Proteomes" id="UP000694404"/>
    </source>
</evidence>
<protein>
    <submittedName>
        <fullName evidence="1">Uncharacterized protein</fullName>
    </submittedName>
</protein>
<reference evidence="1" key="1">
    <citation type="submission" date="2025-08" db="UniProtKB">
        <authorList>
            <consortium name="Ensembl"/>
        </authorList>
    </citation>
    <scope>IDENTIFICATION</scope>
</reference>